<accession>A3MS66</accession>
<keyword evidence="3" id="KW-1185">Reference proteome</keyword>
<dbReference type="EMBL" id="CP000561">
    <property type="protein sequence ID" value="ABO07483.1"/>
    <property type="molecule type" value="Genomic_DNA"/>
</dbReference>
<dbReference type="SUPFAM" id="SSF53448">
    <property type="entry name" value="Nucleotide-diphospho-sugar transferases"/>
    <property type="match status" value="1"/>
</dbReference>
<proteinExistence type="predicted"/>
<dbReference type="PANTHER" id="PTHR22572">
    <property type="entry name" value="SUGAR-1-PHOSPHATE GUANYL TRANSFERASE"/>
    <property type="match status" value="1"/>
</dbReference>
<dbReference type="Gene3D" id="3.90.550.10">
    <property type="entry name" value="Spore Coat Polysaccharide Biosynthesis Protein SpsA, Chain A"/>
    <property type="match status" value="1"/>
</dbReference>
<dbReference type="GO" id="GO:0016740">
    <property type="term" value="F:transferase activity"/>
    <property type="evidence" value="ECO:0007669"/>
    <property type="project" value="UniProtKB-KW"/>
</dbReference>
<evidence type="ECO:0000313" key="3">
    <source>
        <dbReference type="Proteomes" id="UP000001431"/>
    </source>
</evidence>
<dbReference type="AlphaFoldDB" id="A3MS66"/>
<dbReference type="InterPro" id="IPR029044">
    <property type="entry name" value="Nucleotide-diphossugar_trans"/>
</dbReference>
<dbReference type="Proteomes" id="UP000001431">
    <property type="component" value="Chromosome"/>
</dbReference>
<gene>
    <name evidence="2" type="ordered locus">Pcal_0043</name>
</gene>
<name>A3MS66_PYRCJ</name>
<dbReference type="Pfam" id="PF00483">
    <property type="entry name" value="NTP_transferase"/>
    <property type="match status" value="1"/>
</dbReference>
<evidence type="ECO:0000259" key="1">
    <source>
        <dbReference type="Pfam" id="PF00483"/>
    </source>
</evidence>
<reference evidence="2" key="1">
    <citation type="submission" date="2007-02" db="EMBL/GenBank/DDBJ databases">
        <title>Complete sequence of Pyrobaculum calidifontis JCM 11548.</title>
        <authorList>
            <consortium name="US DOE Joint Genome Institute"/>
            <person name="Copeland A."/>
            <person name="Lucas S."/>
            <person name="Lapidus A."/>
            <person name="Barry K."/>
            <person name="Glavina del Rio T."/>
            <person name="Dalin E."/>
            <person name="Tice H."/>
            <person name="Pitluck S."/>
            <person name="Chain P."/>
            <person name="Malfatti S."/>
            <person name="Shin M."/>
            <person name="Vergez L."/>
            <person name="Schmutz J."/>
            <person name="Larimer F."/>
            <person name="Land M."/>
            <person name="Hauser L."/>
            <person name="Kyrpides N."/>
            <person name="Mikhailova N."/>
            <person name="Cozen A.E."/>
            <person name="Fitz-Gibbon S.T."/>
            <person name="House C.H."/>
            <person name="Saltikov C."/>
            <person name="Lowe T.M."/>
            <person name="Richardson P."/>
        </authorList>
    </citation>
    <scope>NUCLEOTIDE SEQUENCE [LARGE SCALE GENOMIC DNA]</scope>
    <source>
        <strain evidence="2">JCM 11548</strain>
    </source>
</reference>
<keyword evidence="2" id="KW-0808">Transferase</keyword>
<evidence type="ECO:0000313" key="2">
    <source>
        <dbReference type="EMBL" id="ABO07483.1"/>
    </source>
</evidence>
<feature type="domain" description="Nucleotidyl transferase" evidence="1">
    <location>
        <begin position="6"/>
        <end position="218"/>
    </location>
</feature>
<organism evidence="2 3">
    <name type="scientific">Pyrobaculum calidifontis (strain DSM 21063 / JCM 11548 / VA1)</name>
    <dbReference type="NCBI Taxonomy" id="410359"/>
    <lineage>
        <taxon>Archaea</taxon>
        <taxon>Thermoproteota</taxon>
        <taxon>Thermoprotei</taxon>
        <taxon>Thermoproteales</taxon>
        <taxon>Thermoproteaceae</taxon>
        <taxon>Pyrobaculum</taxon>
    </lineage>
</organism>
<dbReference type="STRING" id="410359.Pcal_0043"/>
<dbReference type="InterPro" id="IPR005835">
    <property type="entry name" value="NTP_transferase_dom"/>
</dbReference>
<protein>
    <submittedName>
        <fullName evidence="2">Nucleotidyl transferase</fullName>
    </submittedName>
</protein>
<dbReference type="eggNOG" id="arCOG00663">
    <property type="taxonomic scope" value="Archaea"/>
</dbReference>
<dbReference type="HOGENOM" id="CLU_029499_2_0_2"/>
<dbReference type="CDD" id="cd04181">
    <property type="entry name" value="NTP_transferase"/>
    <property type="match status" value="1"/>
</dbReference>
<dbReference type="KEGG" id="pcl:Pcal_0043"/>
<dbReference type="InterPro" id="IPR050486">
    <property type="entry name" value="Mannose-1P_guanyltransferase"/>
</dbReference>
<sequence>MAHFVKGVVLAAGLGTRLRPLTYFVPKALVSVGGKPLVDYVLEWLRLNGVKDVAVVGYYMQDVLARYLAERHPDIAFIRSRRLLGTAGQLYYVMEWVGGDDAVVVNTDVLTNLELSAPFSLHKSSGAKLTIVAYRLRQQMRFGALHVEGERLAAWREKPVSEYVTAAGIYIISGVKLGEEYLDMDALAQSLIPHVAVYVAKEAQFVDVGTLEDLRKAAALPLSPLKP</sequence>